<feature type="region of interest" description="Disordered" evidence="8">
    <location>
        <begin position="414"/>
        <end position="454"/>
    </location>
</feature>
<comment type="similarity">
    <text evidence="1 6">Belongs to the eukaryotic ribosomal protein eL19 family.</text>
</comment>
<dbReference type="InterPro" id="IPR000196">
    <property type="entry name" value="Ribosomal_eL19_dom"/>
</dbReference>
<comment type="caution">
    <text evidence="10">The sequence shown here is derived from an EMBL/GenBank/DDBJ whole genome shotgun (WGS) entry which is preliminary data.</text>
</comment>
<dbReference type="SUPFAM" id="SSF48140">
    <property type="entry name" value="Ribosomal protein L19 (L19e)"/>
    <property type="match status" value="1"/>
</dbReference>
<dbReference type="Gene3D" id="1.10.1650.10">
    <property type="match status" value="1"/>
</dbReference>
<proteinExistence type="inferred from homology"/>
<dbReference type="GO" id="GO:0006412">
    <property type="term" value="P:translation"/>
    <property type="evidence" value="ECO:0007669"/>
    <property type="project" value="InterPro"/>
</dbReference>
<dbReference type="InterPro" id="IPR057259">
    <property type="entry name" value="Ribosomal_L19e"/>
</dbReference>
<dbReference type="PROSITE" id="PS00526">
    <property type="entry name" value="RIBOSOMAL_L19E"/>
    <property type="match status" value="1"/>
</dbReference>
<feature type="compositionally biased region" description="Basic and acidic residues" evidence="8">
    <location>
        <begin position="417"/>
        <end position="454"/>
    </location>
</feature>
<dbReference type="NCBIfam" id="NF006343">
    <property type="entry name" value="PRK08570.1"/>
    <property type="match status" value="1"/>
</dbReference>
<dbReference type="InterPro" id="IPR023638">
    <property type="entry name" value="Ribosomal_eL19_CS"/>
</dbReference>
<dbReference type="GO" id="GO:0003735">
    <property type="term" value="F:structural constituent of ribosome"/>
    <property type="evidence" value="ECO:0007669"/>
    <property type="project" value="InterPro"/>
</dbReference>
<dbReference type="HAMAP" id="MF_01475">
    <property type="entry name" value="Ribosomal_eL19"/>
    <property type="match status" value="1"/>
</dbReference>
<dbReference type="EMBL" id="VCAZ01000036">
    <property type="protein sequence ID" value="TSL75257.1"/>
    <property type="molecule type" value="Genomic_DNA"/>
</dbReference>
<evidence type="ECO:0000256" key="7">
    <source>
        <dbReference type="SAM" id="Coils"/>
    </source>
</evidence>
<comment type="function">
    <text evidence="5">Component of the large ribosomal subunit. The ribosome is a large ribonucleoprotein complex responsible for the synthesis of proteins in the cell.</text>
</comment>
<dbReference type="CDD" id="cd01417">
    <property type="entry name" value="Ribosomal_L19e_E"/>
    <property type="match status" value="1"/>
</dbReference>
<feature type="compositionally biased region" description="Polar residues" evidence="8">
    <location>
        <begin position="141"/>
        <end position="156"/>
    </location>
</feature>
<dbReference type="SMART" id="SM01416">
    <property type="entry name" value="Ribosomal_L19e"/>
    <property type="match status" value="1"/>
</dbReference>
<dbReference type="FunFam" id="1.10.1650.10:FF:000001">
    <property type="entry name" value="Ribosomal protein L19"/>
    <property type="match status" value="1"/>
</dbReference>
<keyword evidence="7" id="KW-0175">Coiled coil</keyword>
<evidence type="ECO:0000256" key="8">
    <source>
        <dbReference type="SAM" id="MobiDB-lite"/>
    </source>
</evidence>
<dbReference type="GO" id="GO:0022625">
    <property type="term" value="C:cytosolic large ribosomal subunit"/>
    <property type="evidence" value="ECO:0007669"/>
    <property type="project" value="InterPro"/>
</dbReference>
<name>A0A556U0Z9_BAGYA</name>
<protein>
    <recommendedName>
        <fullName evidence="6">Ribosomal protein L19</fullName>
    </recommendedName>
</protein>
<dbReference type="GO" id="GO:0003723">
    <property type="term" value="F:RNA binding"/>
    <property type="evidence" value="ECO:0007669"/>
    <property type="project" value="InterPro"/>
</dbReference>
<reference evidence="10 11" key="1">
    <citation type="journal article" date="2019" name="Genome Biol. Evol.">
        <title>Whole-Genome Sequencing of the Giant Devil Catfish, Bagarius yarrelli.</title>
        <authorList>
            <person name="Jiang W."/>
            <person name="Lv Y."/>
            <person name="Cheng L."/>
            <person name="Yang K."/>
            <person name="Chao B."/>
            <person name="Wang X."/>
            <person name="Li Y."/>
            <person name="Pan X."/>
            <person name="You X."/>
            <person name="Zhang Y."/>
            <person name="Yang J."/>
            <person name="Li J."/>
            <person name="Zhang X."/>
            <person name="Liu S."/>
            <person name="Sun C."/>
            <person name="Yang J."/>
            <person name="Shi Q."/>
        </authorList>
    </citation>
    <scope>NUCLEOTIDE SEQUENCE [LARGE SCALE GENOMIC DNA]</scope>
    <source>
        <strain evidence="10">JWS20170419001</strain>
        <tissue evidence="10">Muscle</tissue>
    </source>
</reference>
<sequence>MSKVERLNARVSKLLTAAVQEVLEAVRETVSEYQEKTARTQRENERLRRKLQELMSNRHPGKTGDEDRFKDILKPCGVTDCFTGAEEVVVVKQTESDCLIIGQVDVSQKDDKLKLGMQTDKDGVNSSPPVGRQAQLRFEASDSNPQSAPSQFSSQGGIPVSDFPVTGPEETRHAAADFPLSVIKTEAESEEYHDYASQALMYQTEQMTAQSTSCTFVPFALNGSLQRLTTEDMEQIGAALDSTEGGRDDLLNGLSYRRSGMLRLQKRLASSVLRCGKKKVWLDPNETNEIANANSRQAIRKLVKDGLIIKKPVTVHSRARCRKNTLARRKGRHMGVGKRKGTANARMPEKLCWMRRMRILRRLLRRYRESKKIDRHMYHSLYLRAKGNVFKNKRILMEHIHKLKADRARKKLLSDQAEARRSKTREARKRREERLQAKKEEIIKNLSKEEESKK</sequence>
<dbReference type="InterPro" id="IPR035970">
    <property type="entry name" value="60S_ribosomal_eL19_sf"/>
</dbReference>
<dbReference type="OrthoDB" id="5407653at2759"/>
<organism evidence="10 11">
    <name type="scientific">Bagarius yarrelli</name>
    <name type="common">Goonch</name>
    <name type="synonym">Bagrus yarrelli</name>
    <dbReference type="NCBI Taxonomy" id="175774"/>
    <lineage>
        <taxon>Eukaryota</taxon>
        <taxon>Metazoa</taxon>
        <taxon>Chordata</taxon>
        <taxon>Craniata</taxon>
        <taxon>Vertebrata</taxon>
        <taxon>Euteleostomi</taxon>
        <taxon>Actinopterygii</taxon>
        <taxon>Neopterygii</taxon>
        <taxon>Teleostei</taxon>
        <taxon>Ostariophysi</taxon>
        <taxon>Siluriformes</taxon>
        <taxon>Sisoridae</taxon>
        <taxon>Sisorinae</taxon>
        <taxon>Bagarius</taxon>
    </lineage>
</organism>
<feature type="region of interest" description="Disordered" evidence="8">
    <location>
        <begin position="140"/>
        <end position="168"/>
    </location>
</feature>
<keyword evidence="11" id="KW-1185">Reference proteome</keyword>
<evidence type="ECO:0000313" key="11">
    <source>
        <dbReference type="Proteomes" id="UP000319801"/>
    </source>
</evidence>
<dbReference type="InterPro" id="IPR057260">
    <property type="entry name" value="Ribosomal_L19e_C"/>
</dbReference>
<dbReference type="InterPro" id="IPR039547">
    <property type="entry name" value="Ribosomal_eL19"/>
</dbReference>
<evidence type="ECO:0000259" key="9">
    <source>
        <dbReference type="SMART" id="SM01416"/>
    </source>
</evidence>
<keyword evidence="3 6" id="KW-0689">Ribosomal protein</keyword>
<dbReference type="FunFam" id="1.10.1200.240:FF:000001">
    <property type="entry name" value="Ribosomal protein L19"/>
    <property type="match status" value="1"/>
</dbReference>
<comment type="subunit">
    <text evidence="2">Component of the large ribosomal subunit.</text>
</comment>
<dbReference type="InterPro" id="IPR015972">
    <property type="entry name" value="Ribosomal_eL19_dom1"/>
</dbReference>
<dbReference type="Gene3D" id="1.10.1200.240">
    <property type="match status" value="1"/>
</dbReference>
<evidence type="ECO:0000256" key="1">
    <source>
        <dbReference type="ARBA" id="ARBA00011082"/>
    </source>
</evidence>
<dbReference type="Pfam" id="PF01280">
    <property type="entry name" value="Ribosomal_L19e"/>
    <property type="match status" value="1"/>
</dbReference>
<evidence type="ECO:0000256" key="5">
    <source>
        <dbReference type="ARBA" id="ARBA00034092"/>
    </source>
</evidence>
<feature type="coiled-coil region" evidence="7">
    <location>
        <begin position="23"/>
        <end position="57"/>
    </location>
</feature>
<evidence type="ECO:0000256" key="3">
    <source>
        <dbReference type="ARBA" id="ARBA00022980"/>
    </source>
</evidence>
<accession>A0A556U0Z9</accession>
<dbReference type="InterPro" id="IPR033935">
    <property type="entry name" value="Ribosomal_eL19_euk"/>
</dbReference>
<dbReference type="AlphaFoldDB" id="A0A556U0Z9"/>
<gene>
    <name evidence="10" type="ORF">Baya_7412</name>
</gene>
<feature type="domain" description="Large ribosomal subunit protein eL19" evidence="9">
    <location>
        <begin position="261"/>
        <end position="404"/>
    </location>
</feature>
<keyword evidence="4 6" id="KW-0687">Ribonucleoprotein</keyword>
<evidence type="ECO:0000256" key="6">
    <source>
        <dbReference type="RuleBase" id="RU000574"/>
    </source>
</evidence>
<dbReference type="Proteomes" id="UP000319801">
    <property type="component" value="Unassembled WGS sequence"/>
</dbReference>
<evidence type="ECO:0000256" key="2">
    <source>
        <dbReference type="ARBA" id="ARBA00011133"/>
    </source>
</evidence>
<evidence type="ECO:0000256" key="4">
    <source>
        <dbReference type="ARBA" id="ARBA00023274"/>
    </source>
</evidence>
<dbReference type="Pfam" id="PF25476">
    <property type="entry name" value="Ribosomal_L19e_C"/>
    <property type="match status" value="1"/>
</dbReference>
<evidence type="ECO:0000313" key="10">
    <source>
        <dbReference type="EMBL" id="TSL75257.1"/>
    </source>
</evidence>
<dbReference type="PANTHER" id="PTHR10722">
    <property type="entry name" value="60S RIBOSOMAL PROTEIN L19"/>
    <property type="match status" value="1"/>
</dbReference>